<dbReference type="SUPFAM" id="SSF141571">
    <property type="entry name" value="Pentapeptide repeat-like"/>
    <property type="match status" value="1"/>
</dbReference>
<gene>
    <name evidence="2" type="ORF">KSZ_65920</name>
</gene>
<reference evidence="2 3" key="1">
    <citation type="journal article" date="2021" name="Int. J. Syst. Evol. Microbiol.">
        <title>Reticulibacter mediterranei gen. nov., sp. nov., within the new family Reticulibacteraceae fam. nov., and Ktedonospora formicarum gen. nov., sp. nov., Ktedonobacter robiniae sp. nov., Dictyobacter formicarum sp. nov. and Dictyobacter arantiisoli sp. nov., belonging to the class Ktedonobacteria.</title>
        <authorList>
            <person name="Yabe S."/>
            <person name="Zheng Y."/>
            <person name="Wang C.M."/>
            <person name="Sakai Y."/>
            <person name="Abe K."/>
            <person name="Yokota A."/>
            <person name="Donadio S."/>
            <person name="Cavaletti L."/>
            <person name="Monciardini P."/>
        </authorList>
    </citation>
    <scope>NUCLEOTIDE SEQUENCE [LARGE SCALE GENOMIC DNA]</scope>
    <source>
        <strain evidence="2 3">SOSP1-9</strain>
    </source>
</reference>
<dbReference type="Proteomes" id="UP000635565">
    <property type="component" value="Unassembled WGS sequence"/>
</dbReference>
<keyword evidence="3" id="KW-1185">Reference proteome</keyword>
<evidence type="ECO:0000256" key="1">
    <source>
        <dbReference type="SAM" id="Phobius"/>
    </source>
</evidence>
<organism evidence="2 3">
    <name type="scientific">Dictyobacter formicarum</name>
    <dbReference type="NCBI Taxonomy" id="2778368"/>
    <lineage>
        <taxon>Bacteria</taxon>
        <taxon>Bacillati</taxon>
        <taxon>Chloroflexota</taxon>
        <taxon>Ktedonobacteria</taxon>
        <taxon>Ktedonobacterales</taxon>
        <taxon>Dictyobacteraceae</taxon>
        <taxon>Dictyobacter</taxon>
    </lineage>
</organism>
<dbReference type="RefSeq" id="WP_236023150.1">
    <property type="nucleotide sequence ID" value="NZ_BNJJ01000025.1"/>
</dbReference>
<evidence type="ECO:0008006" key="4">
    <source>
        <dbReference type="Google" id="ProtNLM"/>
    </source>
</evidence>
<feature type="transmembrane region" description="Helical" evidence="1">
    <location>
        <begin position="15"/>
        <end position="37"/>
    </location>
</feature>
<evidence type="ECO:0000313" key="2">
    <source>
        <dbReference type="EMBL" id="GHO88586.1"/>
    </source>
</evidence>
<feature type="transmembrane region" description="Helical" evidence="1">
    <location>
        <begin position="49"/>
        <end position="72"/>
    </location>
</feature>
<keyword evidence="1" id="KW-1133">Transmembrane helix</keyword>
<accession>A0ABQ3VTE6</accession>
<sequence length="208" mass="23192">MKASSGRAWYHIHQHWIACEVATLILIGIIVLIMTGYQLDWTGFKGKTLWDWLNVLGVLAIPVVVGIGTAWISTQQAQESALHQYLDTMAALLLNKNLRESNANTEVRAVARARAWTVLRLLDPARKEIIFKFLQESDLIHIIDLSQADLSGMSFRNIDLRGANLSNADLWGANLDGINFMTTNVTTRQLLEAKSLKGTIMPDGSIHQ</sequence>
<name>A0ABQ3VTE6_9CHLR</name>
<dbReference type="EMBL" id="BNJJ01000025">
    <property type="protein sequence ID" value="GHO88586.1"/>
    <property type="molecule type" value="Genomic_DNA"/>
</dbReference>
<dbReference type="Pfam" id="PF00805">
    <property type="entry name" value="Pentapeptide"/>
    <property type="match status" value="1"/>
</dbReference>
<evidence type="ECO:0000313" key="3">
    <source>
        <dbReference type="Proteomes" id="UP000635565"/>
    </source>
</evidence>
<dbReference type="Gene3D" id="2.160.20.80">
    <property type="entry name" value="E3 ubiquitin-protein ligase SopA"/>
    <property type="match status" value="1"/>
</dbReference>
<keyword evidence="1" id="KW-0472">Membrane</keyword>
<proteinExistence type="predicted"/>
<keyword evidence="1" id="KW-0812">Transmembrane</keyword>
<comment type="caution">
    <text evidence="2">The sequence shown here is derived from an EMBL/GenBank/DDBJ whole genome shotgun (WGS) entry which is preliminary data.</text>
</comment>
<dbReference type="InterPro" id="IPR001646">
    <property type="entry name" value="5peptide_repeat"/>
</dbReference>
<protein>
    <recommendedName>
        <fullName evidence="4">Pentapeptide repeat protein</fullName>
    </recommendedName>
</protein>